<dbReference type="Proteomes" id="UP001597497">
    <property type="component" value="Unassembled WGS sequence"/>
</dbReference>
<proteinExistence type="predicted"/>
<protein>
    <submittedName>
        <fullName evidence="1">Uncharacterized protein</fullName>
    </submittedName>
</protein>
<reference evidence="2" key="1">
    <citation type="journal article" date="2019" name="Int. J. Syst. Evol. Microbiol.">
        <title>The Global Catalogue of Microorganisms (GCM) 10K type strain sequencing project: providing services to taxonomists for standard genome sequencing and annotation.</title>
        <authorList>
            <consortium name="The Broad Institute Genomics Platform"/>
            <consortium name="The Broad Institute Genome Sequencing Center for Infectious Disease"/>
            <person name="Wu L."/>
            <person name="Ma J."/>
        </authorList>
    </citation>
    <scope>NUCLEOTIDE SEQUENCE [LARGE SCALE GENOMIC DNA]</scope>
    <source>
        <strain evidence="2">KCTC 33676</strain>
    </source>
</reference>
<comment type="caution">
    <text evidence="1">The sequence shown here is derived from an EMBL/GenBank/DDBJ whole genome shotgun (WGS) entry which is preliminary data.</text>
</comment>
<gene>
    <name evidence="1" type="ORF">ACFSUC_12105</name>
</gene>
<dbReference type="EMBL" id="JBHUMM010000037">
    <property type="protein sequence ID" value="MFD2672308.1"/>
    <property type="molecule type" value="Genomic_DNA"/>
</dbReference>
<organism evidence="1 2">
    <name type="scientific">Marinicrinis sediminis</name>
    <dbReference type="NCBI Taxonomy" id="1652465"/>
    <lineage>
        <taxon>Bacteria</taxon>
        <taxon>Bacillati</taxon>
        <taxon>Bacillota</taxon>
        <taxon>Bacilli</taxon>
        <taxon>Bacillales</taxon>
        <taxon>Paenibacillaceae</taxon>
    </lineage>
</organism>
<sequence>MNQEHDVIVIDGKPLDAWLDEFYPDRVLRGLVPMILDWMVDEKEAKFVQDCFLSEKQMKLLPVLMCPDDCDFSCTVIVAEVLMDGPYVIWKRMGQLVHQKEDWHNGIESSGGEVDWFDKVPVLKFDKEMYMENLASVYTLPSHDESI</sequence>
<accession>A0ABW5RBC3</accession>
<name>A0ABW5RBC3_9BACL</name>
<evidence type="ECO:0000313" key="1">
    <source>
        <dbReference type="EMBL" id="MFD2672308.1"/>
    </source>
</evidence>
<dbReference type="RefSeq" id="WP_379929861.1">
    <property type="nucleotide sequence ID" value="NZ_JBHUMM010000037.1"/>
</dbReference>
<evidence type="ECO:0000313" key="2">
    <source>
        <dbReference type="Proteomes" id="UP001597497"/>
    </source>
</evidence>
<keyword evidence="2" id="KW-1185">Reference proteome</keyword>